<dbReference type="Proteomes" id="UP000008316">
    <property type="component" value="Plasmid bgla_4p"/>
</dbReference>
<dbReference type="EMBL" id="CP002604">
    <property type="protein sequence ID" value="AEA66094.1"/>
    <property type="molecule type" value="Genomic_DNA"/>
</dbReference>
<proteinExistence type="predicted"/>
<accession>F2LTE8</accession>
<dbReference type="KEGG" id="bgd:bgla_4p3470"/>
<feature type="compositionally biased region" description="Polar residues" evidence="1">
    <location>
        <begin position="155"/>
        <end position="165"/>
    </location>
</feature>
<sequence length="165" mass="18508">MATSKATAKVVELHPEKADQRSDKKWGKAVMKLGFCIIPSVLLRAQQRLGLNPTQLAVLLQLADYWWSEDRKPYPSKQTLSERLGLSPRQIQRYIAELEAAGLLKRIERRATNGGKLSNEYDLSGLVERLKKIAPEIEKANEIKKQATRRGGIQRSATESASSPK</sequence>
<reference evidence="2 3" key="1">
    <citation type="journal article" date="2011" name="J. Bacteriol.">
        <title>Complete genome sequence of Burkholderia gladioli BSR3.</title>
        <authorList>
            <person name="Seo Y.S."/>
            <person name="Lim J."/>
            <person name="Choi B.S."/>
            <person name="Kim H."/>
            <person name="Goo E."/>
            <person name="Lee B."/>
            <person name="Lim J.S."/>
            <person name="Choi I.Y."/>
            <person name="Moon J.S."/>
            <person name="Kim J."/>
            <person name="Hwang I."/>
        </authorList>
    </citation>
    <scope>NUCLEOTIDE SEQUENCE [LARGE SCALE GENOMIC DNA]</scope>
    <source>
        <strain evidence="3">BSR3</strain>
    </source>
</reference>
<geneLocation type="plasmid" evidence="2 3">
    <name>bgla_4p</name>
</geneLocation>
<evidence type="ECO:0000313" key="2">
    <source>
        <dbReference type="EMBL" id="AEA66094.1"/>
    </source>
</evidence>
<keyword evidence="2" id="KW-0614">Plasmid</keyword>
<evidence type="ECO:0000313" key="3">
    <source>
        <dbReference type="Proteomes" id="UP000008316"/>
    </source>
</evidence>
<dbReference type="RefSeq" id="WP_013700260.1">
    <property type="nucleotide sequence ID" value="NC_015383.1"/>
</dbReference>
<gene>
    <name evidence="2" type="ordered locus">bgla_4p3470</name>
</gene>
<protein>
    <recommendedName>
        <fullName evidence="4">Helix-turn-helix domain-containing protein</fullName>
    </recommendedName>
</protein>
<keyword evidence="3" id="KW-1185">Reference proteome</keyword>
<dbReference type="SUPFAM" id="SSF46785">
    <property type="entry name" value="Winged helix' DNA-binding domain"/>
    <property type="match status" value="1"/>
</dbReference>
<dbReference type="Pfam" id="PF13730">
    <property type="entry name" value="HTH_36"/>
    <property type="match status" value="1"/>
</dbReference>
<organism evidence="2 3">
    <name type="scientific">Burkholderia gladioli (strain BSR3)</name>
    <dbReference type="NCBI Taxonomy" id="999541"/>
    <lineage>
        <taxon>Bacteria</taxon>
        <taxon>Pseudomonadati</taxon>
        <taxon>Pseudomonadota</taxon>
        <taxon>Betaproteobacteria</taxon>
        <taxon>Burkholderiales</taxon>
        <taxon>Burkholderiaceae</taxon>
        <taxon>Burkholderia</taxon>
    </lineage>
</organism>
<dbReference type="Gene3D" id="1.10.10.10">
    <property type="entry name" value="Winged helix-like DNA-binding domain superfamily/Winged helix DNA-binding domain"/>
    <property type="match status" value="1"/>
</dbReference>
<evidence type="ECO:0008006" key="4">
    <source>
        <dbReference type="Google" id="ProtNLM"/>
    </source>
</evidence>
<dbReference type="InterPro" id="IPR036390">
    <property type="entry name" value="WH_DNA-bd_sf"/>
</dbReference>
<dbReference type="HOGENOM" id="CLU_120503_1_0_4"/>
<name>F2LTE8_BURGS</name>
<feature type="region of interest" description="Disordered" evidence="1">
    <location>
        <begin position="141"/>
        <end position="165"/>
    </location>
</feature>
<evidence type="ECO:0000256" key="1">
    <source>
        <dbReference type="SAM" id="MobiDB-lite"/>
    </source>
</evidence>
<dbReference type="AlphaFoldDB" id="F2LTE8"/>
<dbReference type="InterPro" id="IPR036388">
    <property type="entry name" value="WH-like_DNA-bd_sf"/>
</dbReference>